<name>A0ABV7VMR7_9PROT</name>
<evidence type="ECO:0000256" key="3">
    <source>
        <dbReference type="PROSITE-ProRule" id="PRU00284"/>
    </source>
</evidence>
<dbReference type="Proteomes" id="UP001595711">
    <property type="component" value="Unassembled WGS sequence"/>
</dbReference>
<keyword evidence="6" id="KW-1185">Reference proteome</keyword>
<evidence type="ECO:0000313" key="5">
    <source>
        <dbReference type="EMBL" id="MFC3678263.1"/>
    </source>
</evidence>
<dbReference type="PRINTS" id="PR00260">
    <property type="entry name" value="CHEMTRNSDUCR"/>
</dbReference>
<dbReference type="PANTHER" id="PTHR32089:SF112">
    <property type="entry name" value="LYSOZYME-LIKE PROTEIN-RELATED"/>
    <property type="match status" value="1"/>
</dbReference>
<dbReference type="RefSeq" id="WP_379729881.1">
    <property type="nucleotide sequence ID" value="NZ_JBHRYJ010000008.1"/>
</dbReference>
<gene>
    <name evidence="5" type="ORF">ACFOOQ_22150</name>
</gene>
<dbReference type="Pfam" id="PF00015">
    <property type="entry name" value="MCPsignal"/>
    <property type="match status" value="1"/>
</dbReference>
<protein>
    <submittedName>
        <fullName evidence="5">Methyl-accepting chemotaxis protein</fullName>
    </submittedName>
</protein>
<dbReference type="Gene3D" id="1.10.287.950">
    <property type="entry name" value="Methyl-accepting chemotaxis protein"/>
    <property type="match status" value="1"/>
</dbReference>
<feature type="domain" description="Methyl-accepting transducer" evidence="4">
    <location>
        <begin position="14"/>
        <end position="95"/>
    </location>
</feature>
<dbReference type="Gene3D" id="3.30.450.20">
    <property type="entry name" value="PAS domain"/>
    <property type="match status" value="1"/>
</dbReference>
<reference evidence="6" key="1">
    <citation type="journal article" date="2019" name="Int. J. Syst. Evol. Microbiol.">
        <title>The Global Catalogue of Microorganisms (GCM) 10K type strain sequencing project: providing services to taxonomists for standard genome sequencing and annotation.</title>
        <authorList>
            <consortium name="The Broad Institute Genomics Platform"/>
            <consortium name="The Broad Institute Genome Sequencing Center for Infectious Disease"/>
            <person name="Wu L."/>
            <person name="Ma J."/>
        </authorList>
    </citation>
    <scope>NUCLEOTIDE SEQUENCE [LARGE SCALE GENOMIC DNA]</scope>
    <source>
        <strain evidence="6">KCTC 42182</strain>
    </source>
</reference>
<comment type="similarity">
    <text evidence="2">Belongs to the methyl-accepting chemotaxis (MCP) protein family.</text>
</comment>
<evidence type="ECO:0000313" key="6">
    <source>
        <dbReference type="Proteomes" id="UP001595711"/>
    </source>
</evidence>
<evidence type="ECO:0000256" key="1">
    <source>
        <dbReference type="ARBA" id="ARBA00023224"/>
    </source>
</evidence>
<dbReference type="PROSITE" id="PS50111">
    <property type="entry name" value="CHEMOTAXIS_TRANSDUC_2"/>
    <property type="match status" value="1"/>
</dbReference>
<keyword evidence="1 3" id="KW-0807">Transducer</keyword>
<proteinExistence type="inferred from homology"/>
<dbReference type="PANTHER" id="PTHR32089">
    <property type="entry name" value="METHYL-ACCEPTING CHEMOTAXIS PROTEIN MCPB"/>
    <property type="match status" value="1"/>
</dbReference>
<comment type="caution">
    <text evidence="5">The sequence shown here is derived from an EMBL/GenBank/DDBJ whole genome shotgun (WGS) entry which is preliminary data.</text>
</comment>
<dbReference type="InterPro" id="IPR004090">
    <property type="entry name" value="Chemotax_Me-accpt_rcpt"/>
</dbReference>
<organism evidence="5 6">
    <name type="scientific">Ferrovibrio xuzhouensis</name>
    <dbReference type="NCBI Taxonomy" id="1576914"/>
    <lineage>
        <taxon>Bacteria</taxon>
        <taxon>Pseudomonadati</taxon>
        <taxon>Pseudomonadota</taxon>
        <taxon>Alphaproteobacteria</taxon>
        <taxon>Rhodospirillales</taxon>
        <taxon>Rhodospirillaceae</taxon>
        <taxon>Ferrovibrio</taxon>
    </lineage>
</organism>
<dbReference type="EMBL" id="JBHRYJ010000008">
    <property type="protein sequence ID" value="MFC3678263.1"/>
    <property type="molecule type" value="Genomic_DNA"/>
</dbReference>
<dbReference type="SUPFAM" id="SSF58104">
    <property type="entry name" value="Methyl-accepting chemotaxis protein (MCP) signaling domain"/>
    <property type="match status" value="1"/>
</dbReference>
<sequence length="351" mass="38861">MTAQMHHLQVHKLIDDIEQDVQQFGATNEEIAFQTTLLSLNASIEAARAGEVGRSFAVVAQEVKALANQASTNSKRFREVVLTRITDSKRAAEQIVGQIVKDLEGPRLTDMAQTMVQLIVRNLYERTCDCRWWATDDAMWQALAEPSDELFARAGERLTMINRFYTVYLNLVLADASGRVVATSNPRQFPRVAKASVARTQWFSAAMQSATGDDYIVDDITQSASHDNKAVAIYAAAVRSGGEIHGAPLGVLGVVFDWDKQGRSIVIDEPSLSEEEWKRSRVLLLDAKQRIIAASDGQGLYQPFPLNTDGKARGNYYLPDGSLVAFARTIGYETYDGMGWTGVIVQQPRKD</sequence>
<accession>A0ABV7VMR7</accession>
<dbReference type="InterPro" id="IPR004089">
    <property type="entry name" value="MCPsignal_dom"/>
</dbReference>
<evidence type="ECO:0000256" key="2">
    <source>
        <dbReference type="ARBA" id="ARBA00029447"/>
    </source>
</evidence>
<evidence type="ECO:0000259" key="4">
    <source>
        <dbReference type="PROSITE" id="PS50111"/>
    </source>
</evidence>